<dbReference type="EMBL" id="JBHSTT010000098">
    <property type="protein sequence ID" value="MFC6392505.1"/>
    <property type="molecule type" value="Genomic_DNA"/>
</dbReference>
<dbReference type="InterPro" id="IPR036812">
    <property type="entry name" value="NAD(P)_OxRdtase_dom_sf"/>
</dbReference>
<evidence type="ECO:0000313" key="6">
    <source>
        <dbReference type="Proteomes" id="UP001596237"/>
    </source>
</evidence>
<dbReference type="RefSeq" id="WP_192280142.1">
    <property type="nucleotide sequence ID" value="NZ_JBHSTT010000098.1"/>
</dbReference>
<sequence length="278" mass="30439">MTSPDPVPQIALNDGRSIPQLGFGVWRLPEGETPSIVGTALGSGYRSIDTAAAYDNEAGVGRGLRETVVPRSDVFVTTKLWNDSQGYDATLRAFDASLKRLGLDAIDLYLIHWPCPDRNLYLESWRALIRLREEGRAASIGVSNFTEGQLDRLVAETGVTPALNQIELHPHFQQRRLRAAHERLGIVTEAWSPLGQSHSLGAPAIARIADRLGRTAAQVVLRWHIENGFVAIPKSATPARIHENIDVFGFSLTAEDHAAIANLDRADGRIGPDPETFQ</sequence>
<evidence type="ECO:0000313" key="5">
    <source>
        <dbReference type="EMBL" id="MFC6392505.1"/>
    </source>
</evidence>
<protein>
    <submittedName>
        <fullName evidence="5">Aldo/keto reductase</fullName>
    </submittedName>
</protein>
<keyword evidence="6" id="KW-1185">Reference proteome</keyword>
<comment type="caution">
    <text evidence="5">The sequence shown here is derived from an EMBL/GenBank/DDBJ whole genome shotgun (WGS) entry which is preliminary data.</text>
</comment>
<keyword evidence="3" id="KW-0560">Oxidoreductase</keyword>
<dbReference type="PANTHER" id="PTHR43827">
    <property type="entry name" value="2,5-DIKETO-D-GLUCONIC ACID REDUCTASE"/>
    <property type="match status" value="1"/>
</dbReference>
<accession>A0ABW1WW74</accession>
<feature type="domain" description="NADP-dependent oxidoreductase" evidence="4">
    <location>
        <begin position="21"/>
        <end position="264"/>
    </location>
</feature>
<evidence type="ECO:0000259" key="4">
    <source>
        <dbReference type="Pfam" id="PF00248"/>
    </source>
</evidence>
<dbReference type="Pfam" id="PF00248">
    <property type="entry name" value="Aldo_ket_red"/>
    <property type="match status" value="1"/>
</dbReference>
<dbReference type="InterPro" id="IPR020471">
    <property type="entry name" value="AKR"/>
</dbReference>
<dbReference type="PANTHER" id="PTHR43827:SF3">
    <property type="entry name" value="NADP-DEPENDENT OXIDOREDUCTASE DOMAIN-CONTAINING PROTEIN"/>
    <property type="match status" value="1"/>
</dbReference>
<dbReference type="SUPFAM" id="SSF51430">
    <property type="entry name" value="NAD(P)-linked oxidoreductase"/>
    <property type="match status" value="1"/>
</dbReference>
<dbReference type="Gene3D" id="3.20.20.100">
    <property type="entry name" value="NADP-dependent oxidoreductase domain"/>
    <property type="match status" value="1"/>
</dbReference>
<dbReference type="PROSITE" id="PS00798">
    <property type="entry name" value="ALDOKETO_REDUCTASE_1"/>
    <property type="match status" value="1"/>
</dbReference>
<evidence type="ECO:0000256" key="2">
    <source>
        <dbReference type="ARBA" id="ARBA00022857"/>
    </source>
</evidence>
<keyword evidence="2" id="KW-0521">NADP</keyword>
<comment type="similarity">
    <text evidence="1">Belongs to the aldo/keto reductase family.</text>
</comment>
<proteinExistence type="inferred from homology"/>
<dbReference type="PRINTS" id="PR00069">
    <property type="entry name" value="ALDKETRDTASE"/>
</dbReference>
<dbReference type="PIRSF" id="PIRSF000097">
    <property type="entry name" value="AKR"/>
    <property type="match status" value="1"/>
</dbReference>
<reference evidence="6" key="1">
    <citation type="journal article" date="2019" name="Int. J. Syst. Evol. Microbiol.">
        <title>The Global Catalogue of Microorganisms (GCM) 10K type strain sequencing project: providing services to taxonomists for standard genome sequencing and annotation.</title>
        <authorList>
            <consortium name="The Broad Institute Genomics Platform"/>
            <consortium name="The Broad Institute Genome Sequencing Center for Infectious Disease"/>
            <person name="Wu L."/>
            <person name="Ma J."/>
        </authorList>
    </citation>
    <scope>NUCLEOTIDE SEQUENCE [LARGE SCALE GENOMIC DNA]</scope>
    <source>
        <strain evidence="6">CCUG 36916</strain>
    </source>
</reference>
<dbReference type="InterPro" id="IPR018170">
    <property type="entry name" value="Aldo/ket_reductase_CS"/>
</dbReference>
<dbReference type="Proteomes" id="UP001596237">
    <property type="component" value="Unassembled WGS sequence"/>
</dbReference>
<evidence type="ECO:0000256" key="1">
    <source>
        <dbReference type="ARBA" id="ARBA00007905"/>
    </source>
</evidence>
<organism evidence="5 6">
    <name type="scientific">Methylorubrum zatmanii</name>
    <dbReference type="NCBI Taxonomy" id="29429"/>
    <lineage>
        <taxon>Bacteria</taxon>
        <taxon>Pseudomonadati</taxon>
        <taxon>Pseudomonadota</taxon>
        <taxon>Alphaproteobacteria</taxon>
        <taxon>Hyphomicrobiales</taxon>
        <taxon>Methylobacteriaceae</taxon>
        <taxon>Methylorubrum</taxon>
    </lineage>
</organism>
<gene>
    <name evidence="5" type="ORF">ACFQDP_24695</name>
</gene>
<name>A0ABW1WW74_9HYPH</name>
<dbReference type="InterPro" id="IPR023210">
    <property type="entry name" value="NADP_OxRdtase_dom"/>
</dbReference>
<evidence type="ECO:0000256" key="3">
    <source>
        <dbReference type="ARBA" id="ARBA00023002"/>
    </source>
</evidence>
<dbReference type="PROSITE" id="PS00063">
    <property type="entry name" value="ALDOKETO_REDUCTASE_3"/>
    <property type="match status" value="1"/>
</dbReference>